<dbReference type="InterPro" id="IPR042099">
    <property type="entry name" value="ANL_N_sf"/>
</dbReference>
<evidence type="ECO:0000313" key="3">
    <source>
        <dbReference type="EMBL" id="GAA5193364.1"/>
    </source>
</evidence>
<dbReference type="Proteomes" id="UP001501570">
    <property type="component" value="Unassembled WGS sequence"/>
</dbReference>
<sequence>MSCARDLLEIVDGRVQTRNVRPEESQMAQLITAHVQVRPEATAVQDEHGASLTWQALDTRVNRWIDLLRGYDLEPHSRVAVLAGNRTPALEILLACLHSGLIVVPINVQLTPPEVGHVLRDCGCQVVLADEQRAATAREAVGLASIRPRLAAVFGHRPLAGLEAVEPLLEVARADEPASQSSGAVMLYTGGSTGHPKGVVNRLFIPSAPIGHIEAMLARMRRALDIPTEGTALLVGPWYHAAPFMFSLLPWLSGCRLLVHQRFDAARTLHTIDAEQVATTHLVPTHLVRLLRLPPEIRSNFRGTSLHRVWHGGGPCPVEVKRQMIDWWGPVLWEYYGATEGGLAAVIDPQSWLQRPGSVGRAVPPDGFLVISPDRTPVPAGGEGTIYLRRDPERDFEYHNAPEQTAAAHLGPGVFTYGDTGHLDEDGYLYLTGRVGDSIISGGVNIYPSEVEGILQEHPAVRDAVVFGITDDEYGQQAVAFVELDPAVPQDGRTTEILDQFCRRRLAGYKVPRAYRFVRAIPRESTGKTRRHLLREQWLSGTASPSRRA</sequence>
<dbReference type="InterPro" id="IPR050237">
    <property type="entry name" value="ATP-dep_AMP-bd_enzyme"/>
</dbReference>
<evidence type="ECO:0000313" key="4">
    <source>
        <dbReference type="Proteomes" id="UP001501570"/>
    </source>
</evidence>
<dbReference type="Pfam" id="PF13193">
    <property type="entry name" value="AMP-binding_C"/>
    <property type="match status" value="1"/>
</dbReference>
<dbReference type="PANTHER" id="PTHR43767:SF1">
    <property type="entry name" value="NONRIBOSOMAL PEPTIDE SYNTHASE PES1 (EUROFUNG)-RELATED"/>
    <property type="match status" value="1"/>
</dbReference>
<dbReference type="InterPro" id="IPR045851">
    <property type="entry name" value="AMP-bd_C_sf"/>
</dbReference>
<dbReference type="PROSITE" id="PS00455">
    <property type="entry name" value="AMP_BINDING"/>
    <property type="match status" value="1"/>
</dbReference>
<reference evidence="4" key="1">
    <citation type="journal article" date="2019" name="Int. J. Syst. Evol. Microbiol.">
        <title>The Global Catalogue of Microorganisms (GCM) 10K type strain sequencing project: providing services to taxonomists for standard genome sequencing and annotation.</title>
        <authorList>
            <consortium name="The Broad Institute Genomics Platform"/>
            <consortium name="The Broad Institute Genome Sequencing Center for Infectious Disease"/>
            <person name="Wu L."/>
            <person name="Ma J."/>
        </authorList>
    </citation>
    <scope>NUCLEOTIDE SEQUENCE [LARGE SCALE GENOMIC DNA]</scope>
    <source>
        <strain evidence="4">JCM 18304</strain>
    </source>
</reference>
<accession>A0ABP9SAV5</accession>
<dbReference type="InterPro" id="IPR000873">
    <property type="entry name" value="AMP-dep_synth/lig_dom"/>
</dbReference>
<dbReference type="Gene3D" id="3.30.300.30">
    <property type="match status" value="1"/>
</dbReference>
<dbReference type="EMBL" id="BAABJQ010000019">
    <property type="protein sequence ID" value="GAA5193364.1"/>
    <property type="molecule type" value="Genomic_DNA"/>
</dbReference>
<evidence type="ECO:0000259" key="1">
    <source>
        <dbReference type="Pfam" id="PF00501"/>
    </source>
</evidence>
<dbReference type="Pfam" id="PF00501">
    <property type="entry name" value="AMP-binding"/>
    <property type="match status" value="1"/>
</dbReference>
<organism evidence="3 4">
    <name type="scientific">Rugosimonospora acidiphila</name>
    <dbReference type="NCBI Taxonomy" id="556531"/>
    <lineage>
        <taxon>Bacteria</taxon>
        <taxon>Bacillati</taxon>
        <taxon>Actinomycetota</taxon>
        <taxon>Actinomycetes</taxon>
        <taxon>Micromonosporales</taxon>
        <taxon>Micromonosporaceae</taxon>
        <taxon>Rugosimonospora</taxon>
    </lineage>
</organism>
<dbReference type="PANTHER" id="PTHR43767">
    <property type="entry name" value="LONG-CHAIN-FATTY-ACID--COA LIGASE"/>
    <property type="match status" value="1"/>
</dbReference>
<dbReference type="InterPro" id="IPR025110">
    <property type="entry name" value="AMP-bd_C"/>
</dbReference>
<comment type="caution">
    <text evidence="3">The sequence shown here is derived from an EMBL/GenBank/DDBJ whole genome shotgun (WGS) entry which is preliminary data.</text>
</comment>
<dbReference type="SUPFAM" id="SSF56801">
    <property type="entry name" value="Acetyl-CoA synthetase-like"/>
    <property type="match status" value="1"/>
</dbReference>
<name>A0ABP9SAV5_9ACTN</name>
<protein>
    <submittedName>
        <fullName evidence="3">Acyl-CoA synthetase</fullName>
    </submittedName>
</protein>
<gene>
    <name evidence="3" type="ORF">GCM10023322_55210</name>
</gene>
<dbReference type="Gene3D" id="3.40.50.12780">
    <property type="entry name" value="N-terminal domain of ligase-like"/>
    <property type="match status" value="1"/>
</dbReference>
<evidence type="ECO:0000259" key="2">
    <source>
        <dbReference type="Pfam" id="PF13193"/>
    </source>
</evidence>
<feature type="domain" description="AMP-dependent synthetase/ligase" evidence="1">
    <location>
        <begin position="33"/>
        <end position="390"/>
    </location>
</feature>
<proteinExistence type="predicted"/>
<keyword evidence="4" id="KW-1185">Reference proteome</keyword>
<feature type="domain" description="AMP-binding enzyme C-terminal" evidence="2">
    <location>
        <begin position="450"/>
        <end position="528"/>
    </location>
</feature>
<dbReference type="InterPro" id="IPR020845">
    <property type="entry name" value="AMP-binding_CS"/>
</dbReference>